<comment type="caution">
    <text evidence="2">The sequence shown here is derived from an EMBL/GenBank/DDBJ whole genome shotgun (WGS) entry which is preliminary data.</text>
</comment>
<gene>
    <name evidence="2" type="ORF">V8G58_01865</name>
</gene>
<feature type="signal peptide" evidence="1">
    <location>
        <begin position="1"/>
        <end position="19"/>
    </location>
</feature>
<protein>
    <recommendedName>
        <fullName evidence="4">Lipocalin-like domain-containing protein</fullName>
    </recommendedName>
</protein>
<accession>A0ABW7MWA4</accession>
<evidence type="ECO:0000313" key="3">
    <source>
        <dbReference type="Proteomes" id="UP001610100"/>
    </source>
</evidence>
<keyword evidence="3" id="KW-1185">Reference proteome</keyword>
<sequence length="131" mass="14910">MVTVTRLLCFFLTSSLVSGQNISGSWNWTYKAKHQSTITLKETRPNNYKGNYCSVFFNGMKIDCGIDQGSNGIFLTKTNENIFTGTFECSFSNTYGTLKLEYLPDSKRIKIEVLKKPKGEFYLPSDVVFKK</sequence>
<keyword evidence="1" id="KW-0732">Signal</keyword>
<dbReference type="EMBL" id="JBAWKB010000001">
    <property type="protein sequence ID" value="MFH6770663.1"/>
    <property type="molecule type" value="Genomic_DNA"/>
</dbReference>
<evidence type="ECO:0000256" key="1">
    <source>
        <dbReference type="SAM" id="SignalP"/>
    </source>
</evidence>
<evidence type="ECO:0000313" key="2">
    <source>
        <dbReference type="EMBL" id="MFH6770663.1"/>
    </source>
</evidence>
<organism evidence="2 3">
    <name type="scientific">Gaetbulibacter aestuarii</name>
    <dbReference type="NCBI Taxonomy" id="1502358"/>
    <lineage>
        <taxon>Bacteria</taxon>
        <taxon>Pseudomonadati</taxon>
        <taxon>Bacteroidota</taxon>
        <taxon>Flavobacteriia</taxon>
        <taxon>Flavobacteriales</taxon>
        <taxon>Flavobacteriaceae</taxon>
        <taxon>Gaetbulibacter</taxon>
    </lineage>
</organism>
<name>A0ABW7MWA4_9FLAO</name>
<evidence type="ECO:0008006" key="4">
    <source>
        <dbReference type="Google" id="ProtNLM"/>
    </source>
</evidence>
<dbReference type="Proteomes" id="UP001610100">
    <property type="component" value="Unassembled WGS sequence"/>
</dbReference>
<reference evidence="2 3" key="1">
    <citation type="submission" date="2024-02" db="EMBL/GenBank/DDBJ databases">
        <title>A Gaetbulibacter species isolated from tidal flats and genomic insights of their niches.</title>
        <authorList>
            <person name="Ye Y."/>
        </authorList>
    </citation>
    <scope>NUCLEOTIDE SEQUENCE [LARGE SCALE GENOMIC DNA]</scope>
    <source>
        <strain evidence="2 3">KYW382</strain>
    </source>
</reference>
<proteinExistence type="predicted"/>
<dbReference type="RefSeq" id="WP_344739072.1">
    <property type="nucleotide sequence ID" value="NZ_BAABAY010000001.1"/>
</dbReference>
<feature type="chain" id="PRO_5045891684" description="Lipocalin-like domain-containing protein" evidence="1">
    <location>
        <begin position="20"/>
        <end position="131"/>
    </location>
</feature>